<evidence type="ECO:0000256" key="1">
    <source>
        <dbReference type="SAM" id="Coils"/>
    </source>
</evidence>
<accession>A0ABC8QQ25</accession>
<protein>
    <submittedName>
        <fullName evidence="3">Uncharacterized protein</fullName>
    </submittedName>
</protein>
<evidence type="ECO:0000313" key="4">
    <source>
        <dbReference type="Proteomes" id="UP001642360"/>
    </source>
</evidence>
<name>A0ABC8QQ25_9AQUA</name>
<dbReference type="EMBL" id="CAUOFW020000448">
    <property type="protein sequence ID" value="CAK9134497.1"/>
    <property type="molecule type" value="Genomic_DNA"/>
</dbReference>
<feature type="region of interest" description="Disordered" evidence="2">
    <location>
        <begin position="76"/>
        <end position="99"/>
    </location>
</feature>
<keyword evidence="4" id="KW-1185">Reference proteome</keyword>
<sequence length="276" mass="32053">MAIEESKVIDSLKIEELVGSLQIFEMNNKKGKSIAIESIKEVYEEFEDEDSIFDNDEEMVLMVKKFRKFLKNSRKKLSKKGKDRPSDKGRIDMKGKGKSKVLVVKWDDSESDSDDSSTSSSGDEVTKYTTFIVTVRDVGEPSTSNREPKRSDDEDLSEGEQLIRKYSRFLKSERKNKEKTDTQKVLKVDTSQIRTNVDQFRTKCLRLVKKVEELEKEMKISKDRETSLEHKVKSLEKDLENEKNIIRSFSEGTNRILSIRRDADDMRGLGFYHNRP</sequence>
<keyword evidence="1" id="KW-0175">Coiled coil</keyword>
<proteinExistence type="predicted"/>
<gene>
    <name evidence="3" type="ORF">ILEXP_LOCUS1430</name>
</gene>
<comment type="caution">
    <text evidence="3">The sequence shown here is derived from an EMBL/GenBank/DDBJ whole genome shotgun (WGS) entry which is preliminary data.</text>
</comment>
<dbReference type="AlphaFoldDB" id="A0ABC8QQ25"/>
<reference evidence="3 4" key="1">
    <citation type="submission" date="2024-02" db="EMBL/GenBank/DDBJ databases">
        <authorList>
            <person name="Vignale AGUSTIN F."/>
            <person name="Sosa J E."/>
            <person name="Modenutti C."/>
        </authorList>
    </citation>
    <scope>NUCLEOTIDE SEQUENCE [LARGE SCALE GENOMIC DNA]</scope>
</reference>
<feature type="coiled-coil region" evidence="1">
    <location>
        <begin position="197"/>
        <end position="245"/>
    </location>
</feature>
<evidence type="ECO:0000256" key="2">
    <source>
        <dbReference type="SAM" id="MobiDB-lite"/>
    </source>
</evidence>
<evidence type="ECO:0000313" key="3">
    <source>
        <dbReference type="EMBL" id="CAK9134497.1"/>
    </source>
</evidence>
<dbReference type="Proteomes" id="UP001642360">
    <property type="component" value="Unassembled WGS sequence"/>
</dbReference>
<feature type="region of interest" description="Disordered" evidence="2">
    <location>
        <begin position="137"/>
        <end position="158"/>
    </location>
</feature>
<feature type="compositionally biased region" description="Basic and acidic residues" evidence="2">
    <location>
        <begin position="83"/>
        <end position="95"/>
    </location>
</feature>
<organism evidence="3 4">
    <name type="scientific">Ilex paraguariensis</name>
    <name type="common">yerba mate</name>
    <dbReference type="NCBI Taxonomy" id="185542"/>
    <lineage>
        <taxon>Eukaryota</taxon>
        <taxon>Viridiplantae</taxon>
        <taxon>Streptophyta</taxon>
        <taxon>Embryophyta</taxon>
        <taxon>Tracheophyta</taxon>
        <taxon>Spermatophyta</taxon>
        <taxon>Magnoliopsida</taxon>
        <taxon>eudicotyledons</taxon>
        <taxon>Gunneridae</taxon>
        <taxon>Pentapetalae</taxon>
        <taxon>asterids</taxon>
        <taxon>campanulids</taxon>
        <taxon>Aquifoliales</taxon>
        <taxon>Aquifoliaceae</taxon>
        <taxon>Ilex</taxon>
    </lineage>
</organism>